<keyword evidence="10" id="KW-0732">Signal</keyword>
<proteinExistence type="predicted"/>
<evidence type="ECO:0000256" key="10">
    <source>
        <dbReference type="SAM" id="SignalP"/>
    </source>
</evidence>
<dbReference type="InterPro" id="IPR012338">
    <property type="entry name" value="Beta-lactam/transpept-like"/>
</dbReference>
<dbReference type="GO" id="GO:0006508">
    <property type="term" value="P:proteolysis"/>
    <property type="evidence" value="ECO:0007669"/>
    <property type="project" value="UniProtKB-KW"/>
</dbReference>
<evidence type="ECO:0000256" key="4">
    <source>
        <dbReference type="ARBA" id="ARBA00022679"/>
    </source>
</evidence>
<dbReference type="InterPro" id="IPR001264">
    <property type="entry name" value="Glyco_trans_51"/>
</dbReference>
<protein>
    <recommendedName>
        <fullName evidence="15">Penicillin-insensitive transglycosylase</fullName>
    </recommendedName>
</protein>
<reference evidence="13" key="1">
    <citation type="submission" date="2021-01" db="EMBL/GenBank/DDBJ databases">
        <title>Whole genome shotgun sequence of Rhizocola hellebori NBRC 109834.</title>
        <authorList>
            <person name="Komaki H."/>
            <person name="Tamura T."/>
        </authorList>
    </citation>
    <scope>NUCLEOTIDE SEQUENCE</scope>
    <source>
        <strain evidence="13">NBRC 109834</strain>
    </source>
</reference>
<dbReference type="GO" id="GO:0008658">
    <property type="term" value="F:penicillin binding"/>
    <property type="evidence" value="ECO:0007669"/>
    <property type="project" value="InterPro"/>
</dbReference>
<evidence type="ECO:0008006" key="15">
    <source>
        <dbReference type="Google" id="ProtNLM"/>
    </source>
</evidence>
<dbReference type="RefSeq" id="WP_203910209.1">
    <property type="nucleotide sequence ID" value="NZ_BONY01000026.1"/>
</dbReference>
<dbReference type="AlphaFoldDB" id="A0A8J3VHV6"/>
<keyword evidence="6" id="KW-0511">Multifunctional enzyme</keyword>
<dbReference type="PANTHER" id="PTHR32282:SF33">
    <property type="entry name" value="PEPTIDOGLYCAN GLYCOSYLTRANSFERASE"/>
    <property type="match status" value="1"/>
</dbReference>
<keyword evidence="14" id="KW-1185">Reference proteome</keyword>
<comment type="catalytic activity">
    <reaction evidence="7">
        <text>Preferential cleavage: (Ac)2-L-Lys-D-Ala-|-D-Ala. Also transpeptidation of peptidyl-alanyl moieties that are N-acyl substituents of D-alanine.</text>
        <dbReference type="EC" id="3.4.16.4"/>
    </reaction>
</comment>
<name>A0A8J3VHV6_9ACTN</name>
<feature type="domain" description="Glycosyl transferase family 51" evidence="12">
    <location>
        <begin position="68"/>
        <end position="248"/>
    </location>
</feature>
<keyword evidence="2" id="KW-0645">Protease</keyword>
<keyword evidence="3" id="KW-0328">Glycosyltransferase</keyword>
<accession>A0A8J3VHV6</accession>
<organism evidence="13 14">
    <name type="scientific">Rhizocola hellebori</name>
    <dbReference type="NCBI Taxonomy" id="1392758"/>
    <lineage>
        <taxon>Bacteria</taxon>
        <taxon>Bacillati</taxon>
        <taxon>Actinomycetota</taxon>
        <taxon>Actinomycetes</taxon>
        <taxon>Micromonosporales</taxon>
        <taxon>Micromonosporaceae</taxon>
        <taxon>Rhizocola</taxon>
    </lineage>
</organism>
<evidence type="ECO:0000259" key="11">
    <source>
        <dbReference type="Pfam" id="PF00905"/>
    </source>
</evidence>
<dbReference type="InterPro" id="IPR036950">
    <property type="entry name" value="PBP_transglycosylase"/>
</dbReference>
<dbReference type="Pfam" id="PF00905">
    <property type="entry name" value="Transpeptidase"/>
    <property type="match status" value="1"/>
</dbReference>
<evidence type="ECO:0000313" key="14">
    <source>
        <dbReference type="Proteomes" id="UP000612899"/>
    </source>
</evidence>
<gene>
    <name evidence="13" type="ORF">Rhe02_44680</name>
</gene>
<dbReference type="GO" id="GO:0030288">
    <property type="term" value="C:outer membrane-bounded periplasmic space"/>
    <property type="evidence" value="ECO:0007669"/>
    <property type="project" value="TreeGrafter"/>
</dbReference>
<dbReference type="GO" id="GO:0009002">
    <property type="term" value="F:serine-type D-Ala-D-Ala carboxypeptidase activity"/>
    <property type="evidence" value="ECO:0007669"/>
    <property type="project" value="UniProtKB-EC"/>
</dbReference>
<evidence type="ECO:0000259" key="12">
    <source>
        <dbReference type="Pfam" id="PF00912"/>
    </source>
</evidence>
<keyword evidence="5" id="KW-0378">Hydrolase</keyword>
<evidence type="ECO:0000256" key="5">
    <source>
        <dbReference type="ARBA" id="ARBA00022801"/>
    </source>
</evidence>
<dbReference type="InterPro" id="IPR001460">
    <property type="entry name" value="PCN-bd_Tpept"/>
</dbReference>
<dbReference type="SUPFAM" id="SSF56601">
    <property type="entry name" value="beta-lactamase/transpeptidase-like"/>
    <property type="match status" value="1"/>
</dbReference>
<feature type="domain" description="Penicillin-binding protein transpeptidase" evidence="11">
    <location>
        <begin position="352"/>
        <end position="631"/>
    </location>
</feature>
<dbReference type="EMBL" id="BONY01000026">
    <property type="protein sequence ID" value="GIH06401.1"/>
    <property type="molecule type" value="Genomic_DNA"/>
</dbReference>
<dbReference type="Proteomes" id="UP000612899">
    <property type="component" value="Unassembled WGS sequence"/>
</dbReference>
<evidence type="ECO:0000256" key="1">
    <source>
        <dbReference type="ARBA" id="ARBA00022645"/>
    </source>
</evidence>
<keyword evidence="4" id="KW-0808">Transferase</keyword>
<comment type="caution">
    <text evidence="13">The sequence shown here is derived from an EMBL/GenBank/DDBJ whole genome shotgun (WGS) entry which is preliminary data.</text>
</comment>
<dbReference type="InterPro" id="IPR023346">
    <property type="entry name" value="Lysozyme-like_dom_sf"/>
</dbReference>
<evidence type="ECO:0000256" key="3">
    <source>
        <dbReference type="ARBA" id="ARBA00022676"/>
    </source>
</evidence>
<evidence type="ECO:0000256" key="2">
    <source>
        <dbReference type="ARBA" id="ARBA00022670"/>
    </source>
</evidence>
<dbReference type="GO" id="GO:0008955">
    <property type="term" value="F:peptidoglycan glycosyltransferase activity"/>
    <property type="evidence" value="ECO:0007669"/>
    <property type="project" value="UniProtKB-EC"/>
</dbReference>
<sequence length="686" mass="72497">MHLARAGKLLVVAILAGVLSAASVLPAAAVANWTLTHTAIGYDDLPAALKSPTISQASYLYANDGTTLITTFYDENRRDVRLDQVAPVMRDAVVAAEDSRFFEHGGVDLFGVVRALVANSSTDRTQGASTLTMQYVRNVLKSDPTRSEQERAAATELSPGRKIQEARYAMALEERLSKDEILERYLNIAYFGSGAYGVDAASSLFFSKEPSELTLAEAATLAGMLQSPEANGGTERALIRREYALNAMVGTGAITAEQAAAANAEELVFKRGATPNNCVAATAGWGFACDYFEQWWNAQPAFGATAEERQQALRRGGYRIVTSFDPAVQANAIAQVHTVYADSSKFAAPMAVVQPGTGKVRALVVNRVYGDTFDQLVAGGNGLAGYQAGSTFKIFAMLAALEAGLPLNTGFNAPAQLVTGWAQDAPGKNNCGGKWCVTNSNPEWMDGYRTMWDGFGRSVNTYFVWLHEQIGAQRTVEMAKRLGIKTDDVGTGAFVIGSAQTFPLDLANAYATLAADGRYCQPLPVESVADNAGHALAVATPACEQVISADIARAATDAARCPVGQSGFFGRCNGGTAAAVDGILDGRPVAGKTGSTDDGRTETFVSFTPELAAAMIAANPASAQDGVGNAIISKVYRAVAQTLALSLKGKPVTQFARPSNLIAYGNTSTIPPSDQWGRGGRWPTLR</sequence>
<dbReference type="Pfam" id="PF00912">
    <property type="entry name" value="Transgly"/>
    <property type="match status" value="1"/>
</dbReference>
<evidence type="ECO:0000256" key="6">
    <source>
        <dbReference type="ARBA" id="ARBA00023268"/>
    </source>
</evidence>
<feature type="region of interest" description="Disordered" evidence="9">
    <location>
        <begin position="666"/>
        <end position="686"/>
    </location>
</feature>
<comment type="catalytic activity">
    <reaction evidence="8">
        <text>[GlcNAc-(1-&gt;4)-Mur2Ac(oyl-L-Ala-gamma-D-Glu-L-Lys-D-Ala-D-Ala)](n)-di-trans,octa-cis-undecaprenyl diphosphate + beta-D-GlcNAc-(1-&gt;4)-Mur2Ac(oyl-L-Ala-gamma-D-Glu-L-Lys-D-Ala-D-Ala)-di-trans,octa-cis-undecaprenyl diphosphate = [GlcNAc-(1-&gt;4)-Mur2Ac(oyl-L-Ala-gamma-D-Glu-L-Lys-D-Ala-D-Ala)](n+1)-di-trans,octa-cis-undecaprenyl diphosphate + di-trans,octa-cis-undecaprenyl diphosphate + H(+)</text>
        <dbReference type="Rhea" id="RHEA:23708"/>
        <dbReference type="Rhea" id="RHEA-COMP:9602"/>
        <dbReference type="Rhea" id="RHEA-COMP:9603"/>
        <dbReference type="ChEBI" id="CHEBI:15378"/>
        <dbReference type="ChEBI" id="CHEBI:58405"/>
        <dbReference type="ChEBI" id="CHEBI:60033"/>
        <dbReference type="ChEBI" id="CHEBI:78435"/>
        <dbReference type="EC" id="2.4.99.28"/>
    </reaction>
</comment>
<dbReference type="SUPFAM" id="SSF53955">
    <property type="entry name" value="Lysozyme-like"/>
    <property type="match status" value="1"/>
</dbReference>
<feature type="chain" id="PRO_5039438411" description="Penicillin-insensitive transglycosylase" evidence="10">
    <location>
        <begin position="22"/>
        <end position="686"/>
    </location>
</feature>
<keyword evidence="1" id="KW-0121">Carboxypeptidase</keyword>
<dbReference type="Gene3D" id="3.40.710.10">
    <property type="entry name" value="DD-peptidase/beta-lactamase superfamily"/>
    <property type="match status" value="1"/>
</dbReference>
<evidence type="ECO:0000256" key="7">
    <source>
        <dbReference type="ARBA" id="ARBA00034000"/>
    </source>
</evidence>
<feature type="signal peptide" evidence="10">
    <location>
        <begin position="1"/>
        <end position="21"/>
    </location>
</feature>
<evidence type="ECO:0000256" key="9">
    <source>
        <dbReference type="SAM" id="MobiDB-lite"/>
    </source>
</evidence>
<dbReference type="Gene3D" id="1.10.3810.10">
    <property type="entry name" value="Biosynthetic peptidoglycan transglycosylase-like"/>
    <property type="match status" value="1"/>
</dbReference>
<dbReference type="InterPro" id="IPR050396">
    <property type="entry name" value="Glycosyltr_51/Transpeptidase"/>
</dbReference>
<evidence type="ECO:0000313" key="13">
    <source>
        <dbReference type="EMBL" id="GIH06401.1"/>
    </source>
</evidence>
<dbReference type="GO" id="GO:0009252">
    <property type="term" value="P:peptidoglycan biosynthetic process"/>
    <property type="evidence" value="ECO:0007669"/>
    <property type="project" value="TreeGrafter"/>
</dbReference>
<evidence type="ECO:0000256" key="8">
    <source>
        <dbReference type="ARBA" id="ARBA00049902"/>
    </source>
</evidence>
<dbReference type="PANTHER" id="PTHR32282">
    <property type="entry name" value="BINDING PROTEIN TRANSPEPTIDASE, PUTATIVE-RELATED"/>
    <property type="match status" value="1"/>
</dbReference>